<name>A0A9P1IW71_9PELO</name>
<organism evidence="1 2">
    <name type="scientific">Caenorhabditis angaria</name>
    <dbReference type="NCBI Taxonomy" id="860376"/>
    <lineage>
        <taxon>Eukaryota</taxon>
        <taxon>Metazoa</taxon>
        <taxon>Ecdysozoa</taxon>
        <taxon>Nematoda</taxon>
        <taxon>Chromadorea</taxon>
        <taxon>Rhabditida</taxon>
        <taxon>Rhabditina</taxon>
        <taxon>Rhabditomorpha</taxon>
        <taxon>Rhabditoidea</taxon>
        <taxon>Rhabditidae</taxon>
        <taxon>Peloderinae</taxon>
        <taxon>Caenorhabditis</taxon>
    </lineage>
</organism>
<reference evidence="1" key="1">
    <citation type="submission" date="2022-11" db="EMBL/GenBank/DDBJ databases">
        <authorList>
            <person name="Kikuchi T."/>
        </authorList>
    </citation>
    <scope>NUCLEOTIDE SEQUENCE</scope>
    <source>
        <strain evidence="1">PS1010</strain>
    </source>
</reference>
<dbReference type="Proteomes" id="UP001152747">
    <property type="component" value="Unassembled WGS sequence"/>
</dbReference>
<keyword evidence="2" id="KW-1185">Reference proteome</keyword>
<evidence type="ECO:0000313" key="2">
    <source>
        <dbReference type="Proteomes" id="UP001152747"/>
    </source>
</evidence>
<dbReference type="AlphaFoldDB" id="A0A9P1IW71"/>
<evidence type="ECO:0008006" key="3">
    <source>
        <dbReference type="Google" id="ProtNLM"/>
    </source>
</evidence>
<proteinExistence type="predicted"/>
<comment type="caution">
    <text evidence="1">The sequence shown here is derived from an EMBL/GenBank/DDBJ whole genome shotgun (WGS) entry which is preliminary data.</text>
</comment>
<gene>
    <name evidence="1" type="ORF">CAMP_LOCUS16030</name>
</gene>
<dbReference type="OrthoDB" id="5799464at2759"/>
<sequence length="157" mass="17287">MIDIKGVEGRWGGIEAVNSEMQKSCILVLVTLTAAVIARPQPPPGMPPVPPHLAAVLPKATLAELEAVHADSSLSELQKHEKIDQILVNLPDEIHDKIPLPPGFERLSAETQQQFRSLHRDRSLSFQQRHDAIRRVIDSLSPAEKALLPPPPPPPRQ</sequence>
<protein>
    <recommendedName>
        <fullName evidence="3">SXP/RAL-2 family protein Ani s 5-like cation-binding domain-containing protein</fullName>
    </recommendedName>
</protein>
<dbReference type="EMBL" id="CANHGI010000005">
    <property type="protein sequence ID" value="CAI5453393.1"/>
    <property type="molecule type" value="Genomic_DNA"/>
</dbReference>
<accession>A0A9P1IW71</accession>
<evidence type="ECO:0000313" key="1">
    <source>
        <dbReference type="EMBL" id="CAI5453393.1"/>
    </source>
</evidence>